<gene>
    <name evidence="5" type="ORF">CGLO_04555</name>
</gene>
<dbReference type="PANTHER" id="PTHR24189">
    <property type="entry name" value="MYOTROPHIN"/>
    <property type="match status" value="1"/>
</dbReference>
<evidence type="ECO:0000256" key="3">
    <source>
        <dbReference type="PROSITE-ProRule" id="PRU00023"/>
    </source>
</evidence>
<dbReference type="AlphaFoldDB" id="T0KJE5"/>
<dbReference type="STRING" id="1237896.T0KJE5"/>
<dbReference type="SUPFAM" id="SSF48403">
    <property type="entry name" value="Ankyrin repeat"/>
    <property type="match status" value="1"/>
</dbReference>
<dbReference type="Proteomes" id="UP000015530">
    <property type="component" value="Unassembled WGS sequence"/>
</dbReference>
<feature type="repeat" description="ANK" evidence="3">
    <location>
        <begin position="179"/>
        <end position="211"/>
    </location>
</feature>
<sequence>MNATLSESPPAADAEQVRLMRERIGLIEDVNEALYQNTHPVSDRKTKFRRSEEAHSAHLPPLPPMLPRPDYSLTANLINPDDEEVHFYIACATGSLQEVASFTQKTPTPIQAVLQHRLEQASFGNQPAVAQYLLSRGTPLHSNVFSRARRVTTKDSSYLADSSIFDNTHTAWRRATFNEDRTPLLYEGCIANKPLVELLLQRGADPNIASSPDGEELPLTRHGGDALNTAARLCDPETFSLLLSHGANPAFANPLHSLVSCQVMPPDLRGSWLDAHSFAQTPLSPRRRAMAEYLLASGAAGVNDVRRLLYCDILDRQRGDSYETTAFVRACAGQDWEFAEWLLERGADPRLCRGLALLRQYWSEPWVGPTEPEVVRELIEIVKGRKA</sequence>
<name>T0KJE5_COLGC</name>
<dbReference type="EMBL" id="AMYD01000919">
    <property type="protein sequence ID" value="EQB55512.1"/>
    <property type="molecule type" value="Genomic_DNA"/>
</dbReference>
<keyword evidence="2 3" id="KW-0040">ANK repeat</keyword>
<dbReference type="HOGENOM" id="CLU_631665_0_0_1"/>
<dbReference type="PANTHER" id="PTHR24189:SF50">
    <property type="entry name" value="ANKYRIN REPEAT AND SOCS BOX PROTEIN 2"/>
    <property type="match status" value="1"/>
</dbReference>
<dbReference type="PROSITE" id="PS50088">
    <property type="entry name" value="ANK_REPEAT"/>
    <property type="match status" value="1"/>
</dbReference>
<dbReference type="Gene3D" id="1.25.40.20">
    <property type="entry name" value="Ankyrin repeat-containing domain"/>
    <property type="match status" value="1"/>
</dbReference>
<dbReference type="InterPro" id="IPR036770">
    <property type="entry name" value="Ankyrin_rpt-contain_sf"/>
</dbReference>
<proteinExistence type="predicted"/>
<evidence type="ECO:0000313" key="5">
    <source>
        <dbReference type="EMBL" id="EQB55512.1"/>
    </source>
</evidence>
<organism evidence="5 6">
    <name type="scientific">Colletotrichum gloeosporioides (strain Cg-14)</name>
    <name type="common">Anthracnose fungus</name>
    <name type="synonym">Glomerella cingulata</name>
    <dbReference type="NCBI Taxonomy" id="1237896"/>
    <lineage>
        <taxon>Eukaryota</taxon>
        <taxon>Fungi</taxon>
        <taxon>Dikarya</taxon>
        <taxon>Ascomycota</taxon>
        <taxon>Pezizomycotina</taxon>
        <taxon>Sordariomycetes</taxon>
        <taxon>Hypocreomycetidae</taxon>
        <taxon>Glomerellales</taxon>
        <taxon>Glomerellaceae</taxon>
        <taxon>Colletotrichum</taxon>
        <taxon>Colletotrichum gloeosporioides species complex</taxon>
    </lineage>
</organism>
<evidence type="ECO:0000256" key="2">
    <source>
        <dbReference type="ARBA" id="ARBA00023043"/>
    </source>
</evidence>
<evidence type="ECO:0000256" key="4">
    <source>
        <dbReference type="SAM" id="MobiDB-lite"/>
    </source>
</evidence>
<evidence type="ECO:0000313" key="6">
    <source>
        <dbReference type="Proteomes" id="UP000015530"/>
    </source>
</evidence>
<dbReference type="OrthoDB" id="194358at2759"/>
<keyword evidence="1" id="KW-0677">Repeat</keyword>
<evidence type="ECO:0000256" key="1">
    <source>
        <dbReference type="ARBA" id="ARBA00022737"/>
    </source>
</evidence>
<accession>T0KJE5</accession>
<reference evidence="6" key="1">
    <citation type="journal article" date="2013" name="Mol. Plant Microbe Interact.">
        <title>Global aspects of pacC regulation of pathogenicity genes in Colletotrichum gloeosporioides as revealed by transcriptome analysis.</title>
        <authorList>
            <person name="Alkan N."/>
            <person name="Meng X."/>
            <person name="Friedlander G."/>
            <person name="Reuveni E."/>
            <person name="Sukno S."/>
            <person name="Sherman A."/>
            <person name="Thon M."/>
            <person name="Fluhr R."/>
            <person name="Prusky D."/>
        </authorList>
    </citation>
    <scope>NUCLEOTIDE SEQUENCE [LARGE SCALE GENOMIC DNA]</scope>
    <source>
        <strain evidence="6">Cg-14</strain>
    </source>
</reference>
<comment type="caution">
    <text evidence="5">The sequence shown here is derived from an EMBL/GenBank/DDBJ whole genome shotgun (WGS) entry which is preliminary data.</text>
</comment>
<feature type="compositionally biased region" description="Basic and acidic residues" evidence="4">
    <location>
        <begin position="42"/>
        <end position="56"/>
    </location>
</feature>
<protein>
    <submittedName>
        <fullName evidence="5">Uncharacterized protein</fullName>
    </submittedName>
</protein>
<dbReference type="InterPro" id="IPR002110">
    <property type="entry name" value="Ankyrin_rpt"/>
</dbReference>
<dbReference type="SMART" id="SM00248">
    <property type="entry name" value="ANK"/>
    <property type="match status" value="4"/>
</dbReference>
<dbReference type="InterPro" id="IPR050745">
    <property type="entry name" value="Multifunctional_regulatory"/>
</dbReference>
<feature type="region of interest" description="Disordered" evidence="4">
    <location>
        <begin position="42"/>
        <end position="65"/>
    </location>
</feature>